<dbReference type="SMART" id="SM00354">
    <property type="entry name" value="HTH_LACI"/>
    <property type="match status" value="1"/>
</dbReference>
<dbReference type="Pfam" id="PF00356">
    <property type="entry name" value="LacI"/>
    <property type="match status" value="1"/>
</dbReference>
<protein>
    <submittedName>
        <fullName evidence="5">Transcriptional regulator, LacI family</fullName>
    </submittedName>
</protein>
<dbReference type="PANTHER" id="PTHR30146:SF109">
    <property type="entry name" value="HTH-TYPE TRANSCRIPTIONAL REGULATOR GALS"/>
    <property type="match status" value="1"/>
</dbReference>
<dbReference type="RefSeq" id="WP_074932686.1">
    <property type="nucleotide sequence ID" value="NZ_FORI01000008.1"/>
</dbReference>
<dbReference type="AlphaFoldDB" id="A0A1I3M6V2"/>
<dbReference type="Proteomes" id="UP000182737">
    <property type="component" value="Unassembled WGS sequence"/>
</dbReference>
<dbReference type="OrthoDB" id="356483at2"/>
<dbReference type="Gene3D" id="1.10.260.40">
    <property type="entry name" value="lambda repressor-like DNA-binding domains"/>
    <property type="match status" value="1"/>
</dbReference>
<gene>
    <name evidence="5" type="ORF">SAMN04487775_10884</name>
</gene>
<proteinExistence type="predicted"/>
<dbReference type="Gene3D" id="3.40.50.2300">
    <property type="match status" value="2"/>
</dbReference>
<evidence type="ECO:0000313" key="5">
    <source>
        <dbReference type="EMBL" id="SFI92667.1"/>
    </source>
</evidence>
<keyword evidence="6" id="KW-1185">Reference proteome</keyword>
<dbReference type="InterPro" id="IPR028082">
    <property type="entry name" value="Peripla_BP_I"/>
</dbReference>
<dbReference type="GO" id="GO:0003700">
    <property type="term" value="F:DNA-binding transcription factor activity"/>
    <property type="evidence" value="ECO:0007669"/>
    <property type="project" value="TreeGrafter"/>
</dbReference>
<accession>A0A1I3M6V2</accession>
<organism evidence="5 6">
    <name type="scientific">Treponema bryantii</name>
    <dbReference type="NCBI Taxonomy" id="163"/>
    <lineage>
        <taxon>Bacteria</taxon>
        <taxon>Pseudomonadati</taxon>
        <taxon>Spirochaetota</taxon>
        <taxon>Spirochaetia</taxon>
        <taxon>Spirochaetales</taxon>
        <taxon>Treponemataceae</taxon>
        <taxon>Treponema</taxon>
    </lineage>
</organism>
<evidence type="ECO:0000259" key="4">
    <source>
        <dbReference type="PROSITE" id="PS50932"/>
    </source>
</evidence>
<feature type="domain" description="HTH lacI-type" evidence="4">
    <location>
        <begin position="7"/>
        <end position="59"/>
    </location>
</feature>
<evidence type="ECO:0000256" key="3">
    <source>
        <dbReference type="ARBA" id="ARBA00023163"/>
    </source>
</evidence>
<dbReference type="SUPFAM" id="SSF47413">
    <property type="entry name" value="lambda repressor-like DNA-binding domains"/>
    <property type="match status" value="1"/>
</dbReference>
<keyword evidence="3" id="KW-0804">Transcription</keyword>
<dbReference type="EMBL" id="FORI01000008">
    <property type="protein sequence ID" value="SFI92667.1"/>
    <property type="molecule type" value="Genomic_DNA"/>
</dbReference>
<reference evidence="6" key="1">
    <citation type="submission" date="2016-10" db="EMBL/GenBank/DDBJ databases">
        <authorList>
            <person name="Varghese N."/>
            <person name="Submissions S."/>
        </authorList>
    </citation>
    <scope>NUCLEOTIDE SEQUENCE [LARGE SCALE GENOMIC DNA]</scope>
    <source>
        <strain evidence="6">XBD1002</strain>
    </source>
</reference>
<sequence length="344" mass="38245">MAQKKKVRLSDIAARLNISTVTVSKALADKDGVGDELRQQIKDIAEKMGYQVKKTTLSTSGNGSQTQTGNIGILIPSRFFSPNVSYYWHIFNALSTELLSHGFYSIMELLTDEDEQACTLPRILKDNKVDGLIILGQTSDSYLEALNTSYQNFILFDFYSAKLPFDSVSNDNYFCSYLMTDYVISQGHKNIRFVGNFGATTSISDRFMGFQKAMLENKLSCSADDIINDRDNNGKLIKINLPSAKNMPTAFVCNCDETAANLITVLEENGYKVPKDISVTGFDNYLPQKETPVELTTVFIRPEDSTKVAAELIINKITGRPYIKGRHLVSGSLVIRDSVNSVRG</sequence>
<dbReference type="InterPro" id="IPR000843">
    <property type="entry name" value="HTH_LacI"/>
</dbReference>
<dbReference type="InterPro" id="IPR046335">
    <property type="entry name" value="LacI/GalR-like_sensor"/>
</dbReference>
<keyword evidence="1" id="KW-0805">Transcription regulation</keyword>
<dbReference type="GO" id="GO:0000976">
    <property type="term" value="F:transcription cis-regulatory region binding"/>
    <property type="evidence" value="ECO:0007669"/>
    <property type="project" value="TreeGrafter"/>
</dbReference>
<dbReference type="PROSITE" id="PS50932">
    <property type="entry name" value="HTH_LACI_2"/>
    <property type="match status" value="1"/>
</dbReference>
<dbReference type="PANTHER" id="PTHR30146">
    <property type="entry name" value="LACI-RELATED TRANSCRIPTIONAL REPRESSOR"/>
    <property type="match status" value="1"/>
</dbReference>
<dbReference type="SUPFAM" id="SSF53822">
    <property type="entry name" value="Periplasmic binding protein-like I"/>
    <property type="match status" value="1"/>
</dbReference>
<dbReference type="Pfam" id="PF13377">
    <property type="entry name" value="Peripla_BP_3"/>
    <property type="match status" value="1"/>
</dbReference>
<keyword evidence="2" id="KW-0238">DNA-binding</keyword>
<evidence type="ECO:0000313" key="6">
    <source>
        <dbReference type="Proteomes" id="UP000182737"/>
    </source>
</evidence>
<dbReference type="CDD" id="cd01392">
    <property type="entry name" value="HTH_LacI"/>
    <property type="match status" value="1"/>
</dbReference>
<name>A0A1I3M6V2_9SPIR</name>
<dbReference type="CDD" id="cd19974">
    <property type="entry name" value="PBP1_LacI-like"/>
    <property type="match status" value="1"/>
</dbReference>
<evidence type="ECO:0000256" key="2">
    <source>
        <dbReference type="ARBA" id="ARBA00023125"/>
    </source>
</evidence>
<dbReference type="InterPro" id="IPR010982">
    <property type="entry name" value="Lambda_DNA-bd_dom_sf"/>
</dbReference>
<evidence type="ECO:0000256" key="1">
    <source>
        <dbReference type="ARBA" id="ARBA00023015"/>
    </source>
</evidence>